<evidence type="ECO:0000256" key="3">
    <source>
        <dbReference type="ARBA" id="ARBA00004502"/>
    </source>
</evidence>
<feature type="region of interest" description="Disordered" evidence="9">
    <location>
        <begin position="1"/>
        <end position="28"/>
    </location>
</feature>
<evidence type="ECO:0000256" key="1">
    <source>
        <dbReference type="ARBA" id="ARBA00002582"/>
    </source>
</evidence>
<keyword evidence="7 10" id="KW-1133">Transmembrane helix</keyword>
<dbReference type="GO" id="GO:0016020">
    <property type="term" value="C:membrane"/>
    <property type="evidence" value="ECO:0007669"/>
    <property type="project" value="UniProtKB-SubCell"/>
</dbReference>
<evidence type="ECO:0008006" key="13">
    <source>
        <dbReference type="Google" id="ProtNLM"/>
    </source>
</evidence>
<comment type="function">
    <text evidence="1">May have a structural role to stabilize the lipid body during desiccation of the seed by preventing coalescence of the oil. Probably interacts with both lipid and phospholipid moieties of lipid bodies. May also provide recognition signals for specific lipase anchorage in lipolysis during seedling growth.</text>
</comment>
<reference evidence="11 12" key="1">
    <citation type="submission" date="2019-06" db="EMBL/GenBank/DDBJ databases">
        <title>A chromosomal-level reference genome of Carpinus fangiana (Coryloideae, Betulaceae).</title>
        <authorList>
            <person name="Yang X."/>
            <person name="Wang Z."/>
            <person name="Zhang L."/>
            <person name="Hao G."/>
            <person name="Liu J."/>
            <person name="Yang Y."/>
        </authorList>
    </citation>
    <scope>NUCLEOTIDE SEQUENCE [LARGE SCALE GENOMIC DNA]</scope>
    <source>
        <strain evidence="11">Cfa_2016G</strain>
        <tissue evidence="11">Leaf</tissue>
    </source>
</reference>
<evidence type="ECO:0000313" key="12">
    <source>
        <dbReference type="Proteomes" id="UP000327013"/>
    </source>
</evidence>
<keyword evidence="6 10" id="KW-0812">Transmembrane</keyword>
<evidence type="ECO:0000256" key="7">
    <source>
        <dbReference type="ARBA" id="ARBA00022989"/>
    </source>
</evidence>
<dbReference type="PANTHER" id="PTHR33203:SF63">
    <property type="entry name" value="OLEOSIN 18.2 KDA"/>
    <property type="match status" value="1"/>
</dbReference>
<dbReference type="InterPro" id="IPR000136">
    <property type="entry name" value="Oleosin"/>
</dbReference>
<organism evidence="11 12">
    <name type="scientific">Carpinus fangiana</name>
    <dbReference type="NCBI Taxonomy" id="176857"/>
    <lineage>
        <taxon>Eukaryota</taxon>
        <taxon>Viridiplantae</taxon>
        <taxon>Streptophyta</taxon>
        <taxon>Embryophyta</taxon>
        <taxon>Tracheophyta</taxon>
        <taxon>Spermatophyta</taxon>
        <taxon>Magnoliopsida</taxon>
        <taxon>eudicotyledons</taxon>
        <taxon>Gunneridae</taxon>
        <taxon>Pentapetalae</taxon>
        <taxon>rosids</taxon>
        <taxon>fabids</taxon>
        <taxon>Fagales</taxon>
        <taxon>Betulaceae</taxon>
        <taxon>Carpinus</taxon>
    </lineage>
</organism>
<evidence type="ECO:0000313" key="11">
    <source>
        <dbReference type="EMBL" id="KAE8021493.1"/>
    </source>
</evidence>
<evidence type="ECO:0000256" key="8">
    <source>
        <dbReference type="ARBA" id="ARBA00023136"/>
    </source>
</evidence>
<dbReference type="GO" id="GO:0019915">
    <property type="term" value="P:lipid storage"/>
    <property type="evidence" value="ECO:0007669"/>
    <property type="project" value="TreeGrafter"/>
</dbReference>
<sequence length="157" mass="16490">MADRPHQLQVHPQRGHYEGGVKNQRGSGPSAGKVMAVLAALPVGGTLLAIAGLTLAGSVIGLLVTTPLFIIFSPVLVPAAIVVGLAVVGFLSSGALGLTGLSSLSWVLNYLRCASQSLPREMDHARRRMQDIAAFVGQKTREVGQEIQSKAQEGRRT</sequence>
<dbReference type="PANTHER" id="PTHR33203">
    <property type="entry name" value="OLEOSIN"/>
    <property type="match status" value="1"/>
</dbReference>
<accession>A0A5N6QV97</accession>
<proteinExistence type="inferred from homology"/>
<evidence type="ECO:0000256" key="9">
    <source>
        <dbReference type="SAM" id="MobiDB-lite"/>
    </source>
</evidence>
<dbReference type="AlphaFoldDB" id="A0A5N6QV97"/>
<evidence type="ECO:0000256" key="10">
    <source>
        <dbReference type="SAM" id="Phobius"/>
    </source>
</evidence>
<keyword evidence="5" id="KW-0551">Lipid droplet</keyword>
<feature type="transmembrane region" description="Helical" evidence="10">
    <location>
        <begin position="34"/>
        <end position="56"/>
    </location>
</feature>
<feature type="transmembrane region" description="Helical" evidence="10">
    <location>
        <begin position="68"/>
        <end position="88"/>
    </location>
</feature>
<protein>
    <recommendedName>
        <fullName evidence="13">Oleosin</fullName>
    </recommendedName>
</protein>
<dbReference type="Pfam" id="PF01277">
    <property type="entry name" value="Oleosin"/>
    <property type="match status" value="1"/>
</dbReference>
<evidence type="ECO:0000256" key="2">
    <source>
        <dbReference type="ARBA" id="ARBA00004141"/>
    </source>
</evidence>
<evidence type="ECO:0000256" key="6">
    <source>
        <dbReference type="ARBA" id="ARBA00022692"/>
    </source>
</evidence>
<keyword evidence="8 10" id="KW-0472">Membrane</keyword>
<comment type="subcellular location">
    <subcellularLocation>
        <location evidence="3">Lipid droplet</location>
    </subcellularLocation>
    <subcellularLocation>
        <location evidence="2">Membrane</location>
        <topology evidence="2">Multi-pass membrane protein</topology>
    </subcellularLocation>
</comment>
<name>A0A5N6QV97_9ROSI</name>
<feature type="transmembrane region" description="Helical" evidence="10">
    <location>
        <begin position="94"/>
        <end position="111"/>
    </location>
</feature>
<gene>
    <name evidence="11" type="ORF">FH972_007378</name>
</gene>
<dbReference type="GO" id="GO:0010344">
    <property type="term" value="P:seed oilbody biogenesis"/>
    <property type="evidence" value="ECO:0007669"/>
    <property type="project" value="TreeGrafter"/>
</dbReference>
<comment type="similarity">
    <text evidence="4">Belongs to the oleosin family.</text>
</comment>
<dbReference type="GO" id="GO:0050826">
    <property type="term" value="P:response to freezing"/>
    <property type="evidence" value="ECO:0007669"/>
    <property type="project" value="TreeGrafter"/>
</dbReference>
<dbReference type="EMBL" id="CM017323">
    <property type="protein sequence ID" value="KAE8021493.1"/>
    <property type="molecule type" value="Genomic_DNA"/>
</dbReference>
<dbReference type="GO" id="GO:0012511">
    <property type="term" value="C:monolayer-surrounded lipid storage body"/>
    <property type="evidence" value="ECO:0007669"/>
    <property type="project" value="InterPro"/>
</dbReference>
<evidence type="ECO:0000256" key="5">
    <source>
        <dbReference type="ARBA" id="ARBA00022677"/>
    </source>
</evidence>
<dbReference type="OrthoDB" id="27537at2759"/>
<dbReference type="Proteomes" id="UP000327013">
    <property type="component" value="Chromosome 3"/>
</dbReference>
<keyword evidence="12" id="KW-1185">Reference proteome</keyword>
<evidence type="ECO:0000256" key="4">
    <source>
        <dbReference type="ARBA" id="ARBA00010858"/>
    </source>
</evidence>